<sequence length="194" mass="21287">MLLTHSLNKFSQLLLVSGLMLASGVVAAQNTQTTMIKLEQDLSDLKVMVNEGQGNHVIHFDKSELGSAQLDEKISQLPAESQEKVRKLLTQIESGEGKNVFVLKDKVIEAYTDGDDITHKMVFISQGDELNIDIPPPPAAPNAPKHPEHVKVMKFALDIEGEGGHEFAVIKSLLQNATLTPEQIDEIQTLLNSK</sequence>
<protein>
    <submittedName>
        <fullName evidence="2">Uncharacterized protein</fullName>
    </submittedName>
</protein>
<dbReference type="RefSeq" id="WP_086746027.1">
    <property type="nucleotide sequence ID" value="NZ_MWPV01000009.1"/>
</dbReference>
<dbReference type="AlphaFoldDB" id="A0A244CKI8"/>
<evidence type="ECO:0000313" key="3">
    <source>
        <dbReference type="Proteomes" id="UP000194841"/>
    </source>
</evidence>
<proteinExistence type="predicted"/>
<evidence type="ECO:0000256" key="1">
    <source>
        <dbReference type="SAM" id="SignalP"/>
    </source>
</evidence>
<name>A0A244CKI8_PSEDV</name>
<evidence type="ECO:0000313" key="2">
    <source>
        <dbReference type="EMBL" id="OUL55884.1"/>
    </source>
</evidence>
<dbReference type="OrthoDB" id="6313801at2"/>
<accession>A0A244CKI8</accession>
<dbReference type="Proteomes" id="UP000194841">
    <property type="component" value="Unassembled WGS sequence"/>
</dbReference>
<keyword evidence="3" id="KW-1185">Reference proteome</keyword>
<reference evidence="2 3" key="1">
    <citation type="submission" date="2017-02" db="EMBL/GenBank/DDBJ databases">
        <title>Pseudoalteromonas ulvae TC14 Genome.</title>
        <authorList>
            <person name="Molmeret M."/>
        </authorList>
    </citation>
    <scope>NUCLEOTIDE SEQUENCE [LARGE SCALE GENOMIC DNA]</scope>
    <source>
        <strain evidence="2">TC14</strain>
    </source>
</reference>
<dbReference type="EMBL" id="MWPV01000009">
    <property type="protein sequence ID" value="OUL55884.1"/>
    <property type="molecule type" value="Genomic_DNA"/>
</dbReference>
<feature type="chain" id="PRO_5012670290" evidence="1">
    <location>
        <begin position="29"/>
        <end position="194"/>
    </location>
</feature>
<keyword evidence="1" id="KW-0732">Signal</keyword>
<organism evidence="2 3">
    <name type="scientific">Pseudoalteromonas ulvae</name>
    <dbReference type="NCBI Taxonomy" id="107327"/>
    <lineage>
        <taxon>Bacteria</taxon>
        <taxon>Pseudomonadati</taxon>
        <taxon>Pseudomonadota</taxon>
        <taxon>Gammaproteobacteria</taxon>
        <taxon>Alteromonadales</taxon>
        <taxon>Pseudoalteromonadaceae</taxon>
        <taxon>Pseudoalteromonas</taxon>
    </lineage>
</organism>
<gene>
    <name evidence="2" type="ORF">B1199_20610</name>
</gene>
<comment type="caution">
    <text evidence="2">The sequence shown here is derived from an EMBL/GenBank/DDBJ whole genome shotgun (WGS) entry which is preliminary data.</text>
</comment>
<feature type="signal peptide" evidence="1">
    <location>
        <begin position="1"/>
        <end position="28"/>
    </location>
</feature>